<evidence type="ECO:0000313" key="5">
    <source>
        <dbReference type="EMBL" id="KLV07713.1"/>
    </source>
</evidence>
<dbReference type="RefSeq" id="WP_047886584.1">
    <property type="nucleotide sequence ID" value="NZ_CP071325.1"/>
</dbReference>
<dbReference type="OrthoDB" id="8442777at2"/>
<keyword evidence="4" id="KW-0275">Fatty acid biosynthesis</keyword>
<dbReference type="GO" id="GO:0008770">
    <property type="term" value="F:[acyl-carrier-protein] phosphodiesterase activity"/>
    <property type="evidence" value="ECO:0007669"/>
    <property type="project" value="InterPro"/>
</dbReference>
<keyword evidence="4" id="KW-0276">Fatty acid metabolism</keyword>
<dbReference type="Proteomes" id="UP000035909">
    <property type="component" value="Unassembled WGS sequence"/>
</dbReference>
<dbReference type="PIRSF" id="PIRSF011489">
    <property type="entry name" value="DUF479"/>
    <property type="match status" value="1"/>
</dbReference>
<name>A0A0J1H7P1_9GAMM</name>
<dbReference type="Pfam" id="PF04336">
    <property type="entry name" value="ACP_PD"/>
    <property type="match status" value="1"/>
</dbReference>
<keyword evidence="6" id="KW-1185">Reference proteome</keyword>
<evidence type="ECO:0000256" key="1">
    <source>
        <dbReference type="ARBA" id="ARBA00022516"/>
    </source>
</evidence>
<dbReference type="PATRIC" id="fig|320778.3.peg.3846"/>
<dbReference type="GO" id="GO:0006633">
    <property type="term" value="P:fatty acid biosynthetic process"/>
    <property type="evidence" value="ECO:0007669"/>
    <property type="project" value="UniProtKB-KW"/>
</dbReference>
<keyword evidence="2" id="KW-0378">Hydrolase</keyword>
<evidence type="ECO:0000256" key="3">
    <source>
        <dbReference type="ARBA" id="ARBA00023098"/>
    </source>
</evidence>
<dbReference type="PANTHER" id="PTHR38764">
    <property type="entry name" value="ACYL CARRIER PROTEIN PHOSPHODIESTERASE"/>
    <property type="match status" value="1"/>
</dbReference>
<reference evidence="5 6" key="1">
    <citation type="submission" date="2015-05" db="EMBL/GenBank/DDBJ databases">
        <title>Photobacterium galathea sp. nov.</title>
        <authorList>
            <person name="Machado H."/>
            <person name="Gram L."/>
        </authorList>
    </citation>
    <scope>NUCLEOTIDE SEQUENCE [LARGE SCALE GENOMIC DNA]</scope>
    <source>
        <strain evidence="5 6">DSM 22954</strain>
    </source>
</reference>
<gene>
    <name evidence="5" type="ORF">ABT57_17685</name>
</gene>
<evidence type="ECO:0000313" key="6">
    <source>
        <dbReference type="Proteomes" id="UP000035909"/>
    </source>
</evidence>
<keyword evidence="3" id="KW-0443">Lipid metabolism</keyword>
<dbReference type="PANTHER" id="PTHR38764:SF1">
    <property type="entry name" value="ACYL CARRIER PROTEIN PHOSPHODIESTERASE"/>
    <property type="match status" value="1"/>
</dbReference>
<sequence length="197" mass="23349">MNFLAHLHLAEQCQSHLAGNLLADFVRGNPDQQFRQDVADGIRLHRFIDSYIDALPEVLECRRLFDTDTRRVSGIALDITWDHFLARHWTQFHPQPLTEFVRTARREVEQFSDPAPEQYLATMARMWQQNWLEQYQHVSTLERALQRMALRRPRLNQLAACPDVILAHYPTLEQQFFVIYPQVSRAARQFRQQQLQP</sequence>
<protein>
    <submittedName>
        <fullName evidence="5">Acyl carrier protein phosphodiesterase</fullName>
    </submittedName>
</protein>
<comment type="caution">
    <text evidence="5">The sequence shown here is derived from an EMBL/GenBank/DDBJ whole genome shotgun (WGS) entry which is preliminary data.</text>
</comment>
<accession>A0A0J1H7P1</accession>
<dbReference type="AlphaFoldDB" id="A0A0J1H7P1"/>
<evidence type="ECO:0000256" key="2">
    <source>
        <dbReference type="ARBA" id="ARBA00022801"/>
    </source>
</evidence>
<evidence type="ECO:0000256" key="4">
    <source>
        <dbReference type="ARBA" id="ARBA00023160"/>
    </source>
</evidence>
<dbReference type="InterPro" id="IPR007431">
    <property type="entry name" value="ACP_PD"/>
</dbReference>
<proteinExistence type="predicted"/>
<keyword evidence="1" id="KW-0444">Lipid biosynthesis</keyword>
<dbReference type="STRING" id="320778.ABT57_17685"/>
<dbReference type="EMBL" id="LDOU01000016">
    <property type="protein sequence ID" value="KLV07713.1"/>
    <property type="molecule type" value="Genomic_DNA"/>
</dbReference>
<organism evidence="5 6">
    <name type="scientific">Photobacterium ganghwense</name>
    <dbReference type="NCBI Taxonomy" id="320778"/>
    <lineage>
        <taxon>Bacteria</taxon>
        <taxon>Pseudomonadati</taxon>
        <taxon>Pseudomonadota</taxon>
        <taxon>Gammaproteobacteria</taxon>
        <taxon>Vibrionales</taxon>
        <taxon>Vibrionaceae</taxon>
        <taxon>Photobacterium</taxon>
    </lineage>
</organism>